<dbReference type="AlphaFoldDB" id="A0A5E5BVB2"/>
<evidence type="ECO:0000313" key="2">
    <source>
        <dbReference type="Proteomes" id="UP000382040"/>
    </source>
</evidence>
<sequence>MRFRINYQAMRADSQCTLPCRRKIGIASNAGVSLGISKYQPAVGFRRIYDKGALRTLPYGKSRECQLTRWAYHFNPVASVAFAWAVSDFFRPIHDVSVALLSRHENSISGVDGERFPGAGRRWASRCRSRRSKLVAARCALSTRCKSHRNRAAISTAPRRKRNYFSVVSCEHPCQPPRLGAYRNVTYFEIDQTRRAHDEIRQQTNLPDREFPGVSKPERIRYREIRD</sequence>
<proteinExistence type="predicted"/>
<keyword evidence="2" id="KW-1185">Reference proteome</keyword>
<gene>
    <name evidence="1" type="ORF">PBR20603_03202</name>
</gene>
<dbReference type="Proteomes" id="UP000382040">
    <property type="component" value="Unassembled WGS sequence"/>
</dbReference>
<organism evidence="1 2">
    <name type="scientific">Pandoraea bronchicola</name>
    <dbReference type="NCBI Taxonomy" id="2508287"/>
    <lineage>
        <taxon>Bacteria</taxon>
        <taxon>Pseudomonadati</taxon>
        <taxon>Pseudomonadota</taxon>
        <taxon>Betaproteobacteria</taxon>
        <taxon>Burkholderiales</taxon>
        <taxon>Burkholderiaceae</taxon>
        <taxon>Pandoraea</taxon>
    </lineage>
</organism>
<reference evidence="1 2" key="1">
    <citation type="submission" date="2019-08" db="EMBL/GenBank/DDBJ databases">
        <authorList>
            <person name="Peeters C."/>
        </authorList>
    </citation>
    <scope>NUCLEOTIDE SEQUENCE [LARGE SCALE GENOMIC DNA]</scope>
    <source>
        <strain evidence="1 2">LMG 20603</strain>
    </source>
</reference>
<evidence type="ECO:0000313" key="1">
    <source>
        <dbReference type="EMBL" id="VVE89236.1"/>
    </source>
</evidence>
<name>A0A5E5BVB2_9BURK</name>
<dbReference type="EMBL" id="CABPST010000008">
    <property type="protein sequence ID" value="VVE89236.1"/>
    <property type="molecule type" value="Genomic_DNA"/>
</dbReference>
<protein>
    <submittedName>
        <fullName evidence="1">Uncharacterized protein</fullName>
    </submittedName>
</protein>
<accession>A0A5E5BVB2</accession>